<feature type="region of interest" description="Disordered" evidence="9">
    <location>
        <begin position="2062"/>
        <end position="2102"/>
    </location>
</feature>
<dbReference type="InterPro" id="IPR050236">
    <property type="entry name" value="Ser_Thr_kinase_AGC"/>
</dbReference>
<name>A0A0M9FYR4_LEPPY</name>
<proteinExistence type="predicted"/>
<feature type="region of interest" description="Disordered" evidence="9">
    <location>
        <begin position="889"/>
        <end position="910"/>
    </location>
</feature>
<dbReference type="GO" id="GO:0035556">
    <property type="term" value="P:intracellular signal transduction"/>
    <property type="evidence" value="ECO:0007669"/>
    <property type="project" value="TreeGrafter"/>
</dbReference>
<feature type="compositionally biased region" description="Basic and acidic residues" evidence="9">
    <location>
        <begin position="2075"/>
        <end position="2087"/>
    </location>
</feature>
<keyword evidence="2" id="KW-0723">Serine/threonine-protein kinase</keyword>
<comment type="catalytic activity">
    <reaction evidence="8">
        <text>L-seryl-[protein] + ATP = O-phospho-L-seryl-[protein] + ADP + H(+)</text>
        <dbReference type="Rhea" id="RHEA:17989"/>
        <dbReference type="Rhea" id="RHEA-COMP:9863"/>
        <dbReference type="Rhea" id="RHEA-COMP:11604"/>
        <dbReference type="ChEBI" id="CHEBI:15378"/>
        <dbReference type="ChEBI" id="CHEBI:29999"/>
        <dbReference type="ChEBI" id="CHEBI:30616"/>
        <dbReference type="ChEBI" id="CHEBI:83421"/>
        <dbReference type="ChEBI" id="CHEBI:456216"/>
        <dbReference type="EC" id="2.7.11.1"/>
    </reaction>
</comment>
<evidence type="ECO:0000256" key="2">
    <source>
        <dbReference type="ARBA" id="ARBA00022527"/>
    </source>
</evidence>
<feature type="region of interest" description="Disordered" evidence="9">
    <location>
        <begin position="2116"/>
        <end position="2167"/>
    </location>
</feature>
<dbReference type="PANTHER" id="PTHR24356">
    <property type="entry name" value="SERINE/THREONINE-PROTEIN KINASE"/>
    <property type="match status" value="1"/>
</dbReference>
<evidence type="ECO:0000256" key="6">
    <source>
        <dbReference type="ARBA" id="ARBA00022840"/>
    </source>
</evidence>
<protein>
    <recommendedName>
        <fullName evidence="1">non-specific serine/threonine protein kinase</fullName>
        <ecNumber evidence="1">2.7.11.1</ecNumber>
    </recommendedName>
</protein>
<feature type="compositionally biased region" description="Polar residues" evidence="9">
    <location>
        <begin position="1769"/>
        <end position="1780"/>
    </location>
</feature>
<dbReference type="SMART" id="SM00220">
    <property type="entry name" value="S_TKc"/>
    <property type="match status" value="1"/>
</dbReference>
<dbReference type="OMA" id="WGVKIHH"/>
<feature type="compositionally biased region" description="Low complexity" evidence="9">
    <location>
        <begin position="393"/>
        <end position="403"/>
    </location>
</feature>
<feature type="region of interest" description="Disordered" evidence="9">
    <location>
        <begin position="266"/>
        <end position="302"/>
    </location>
</feature>
<feature type="region of interest" description="Disordered" evidence="9">
    <location>
        <begin position="1"/>
        <end position="29"/>
    </location>
</feature>
<dbReference type="Gene3D" id="3.30.200.20">
    <property type="entry name" value="Phosphorylase Kinase, domain 1"/>
    <property type="match status" value="1"/>
</dbReference>
<feature type="region of interest" description="Disordered" evidence="9">
    <location>
        <begin position="1527"/>
        <end position="1546"/>
    </location>
</feature>
<dbReference type="OrthoDB" id="347657at2759"/>
<feature type="compositionally biased region" description="Polar residues" evidence="9">
    <location>
        <begin position="736"/>
        <end position="745"/>
    </location>
</feature>
<keyword evidence="6" id="KW-0067">ATP-binding</keyword>
<feature type="compositionally biased region" description="Polar residues" evidence="9">
    <location>
        <begin position="198"/>
        <end position="207"/>
    </location>
</feature>
<evidence type="ECO:0000256" key="9">
    <source>
        <dbReference type="SAM" id="MobiDB-lite"/>
    </source>
</evidence>
<feature type="region of interest" description="Disordered" evidence="9">
    <location>
        <begin position="977"/>
        <end position="1056"/>
    </location>
</feature>
<dbReference type="InterPro" id="IPR000719">
    <property type="entry name" value="Prot_kinase_dom"/>
</dbReference>
<dbReference type="PANTHER" id="PTHR24356:SF163">
    <property type="entry name" value="3-PHOSPHOINOSITIDE-DEPENDENT PROTEIN KINASE 1-RELATED"/>
    <property type="match status" value="1"/>
</dbReference>
<feature type="region of interest" description="Disordered" evidence="9">
    <location>
        <begin position="134"/>
        <end position="185"/>
    </location>
</feature>
<reference evidence="11 12" key="1">
    <citation type="submission" date="2015-07" db="EMBL/GenBank/DDBJ databases">
        <title>High-quality genome of monoxenous trypanosomatid Leptomonas pyrrhocoris.</title>
        <authorList>
            <person name="Flegontov P."/>
            <person name="Butenko A."/>
            <person name="Firsov S."/>
            <person name="Vlcek C."/>
            <person name="Logacheva M.D."/>
            <person name="Field M."/>
            <person name="Filatov D."/>
            <person name="Flegontova O."/>
            <person name="Gerasimov E."/>
            <person name="Jackson A.P."/>
            <person name="Kelly S."/>
            <person name="Opperdoes F."/>
            <person name="O'Reilly A."/>
            <person name="Votypka J."/>
            <person name="Yurchenko V."/>
            <person name="Lukes J."/>
        </authorList>
    </citation>
    <scope>NUCLEOTIDE SEQUENCE [LARGE SCALE GENOMIC DNA]</scope>
    <source>
        <strain evidence="11">H10</strain>
    </source>
</reference>
<evidence type="ECO:0000256" key="1">
    <source>
        <dbReference type="ARBA" id="ARBA00012513"/>
    </source>
</evidence>
<gene>
    <name evidence="11" type="ORF">ABB37_05945</name>
</gene>
<feature type="compositionally biased region" description="Low complexity" evidence="9">
    <location>
        <begin position="1783"/>
        <end position="1798"/>
    </location>
</feature>
<dbReference type="GO" id="GO:0005524">
    <property type="term" value="F:ATP binding"/>
    <property type="evidence" value="ECO:0007669"/>
    <property type="project" value="UniProtKB-KW"/>
</dbReference>
<feature type="compositionally biased region" description="Basic and acidic residues" evidence="9">
    <location>
        <begin position="1038"/>
        <end position="1052"/>
    </location>
</feature>
<evidence type="ECO:0000256" key="8">
    <source>
        <dbReference type="ARBA" id="ARBA00048679"/>
    </source>
</evidence>
<evidence type="ECO:0000259" key="10">
    <source>
        <dbReference type="PROSITE" id="PS50011"/>
    </source>
</evidence>
<dbReference type="VEuPathDB" id="TriTrypDB:LpyrH10_12_1230"/>
<comment type="caution">
    <text evidence="11">The sequence shown here is derived from an EMBL/GenBank/DDBJ whole genome shotgun (WGS) entry which is preliminary data.</text>
</comment>
<accession>A0A0M9FYR4</accession>
<feature type="compositionally biased region" description="Polar residues" evidence="9">
    <location>
        <begin position="627"/>
        <end position="636"/>
    </location>
</feature>
<dbReference type="Pfam" id="PF00069">
    <property type="entry name" value="Pkinase"/>
    <property type="match status" value="2"/>
</dbReference>
<dbReference type="EC" id="2.7.11.1" evidence="1"/>
<evidence type="ECO:0000256" key="3">
    <source>
        <dbReference type="ARBA" id="ARBA00022679"/>
    </source>
</evidence>
<sequence length="2167" mass="227140">MRKGDTNAEESSSPAANSDRGNSSAQLQACDSAANNSDFTSPLAVSKTAQYAPCNVVPAGAISKSSASQPSEEPVVSEKAVQQSLIIVEEEPALVHTHHHVQQGGDAADAYTGPAYTSWSPASPDLAELIPIGTTPSQRESVATRDTETSPYSPSESHNGSPRAVAISPPRRISTAPGELTLNATATRNPLTPLRSACRNSSGTEPVQDTPAGSIVRRCTTRYGEAESDPVKSLSNPYDTGSVTLLHTSAPSSPLSFDFHRCATAAPTRLRPPSPTPARSSYPAETPTNTIPDVSEASAPVPAKSFGSSSSLHLRVLVHHDDTDSAVPLATPLSFNSASATKTNAIGGAVPHVPAIRLPAGLAASDMESDRSASVSVLGYGPRSAPNACSLVSARSARSARSSRSGRHSHRYGTSTRTALPGLRELFPTLPAEMYLARERLCVAHDSSGNLGTGAYGMVKRAELYPPEVEVPRFFTPVTEVCTSQSNSYMPGYSPANSLPPSHNFASIAGTVDGADGAAETPLTGAHSKEHFGVFLHSRLASAVSMDSASALPLHQQPYNDQTASFYNGLDDVPALPCVESLNDSRWLTRGQSPEVESVVVSGPLAVHTDSEETSAAATQSAKSQQGMQHSPSTGPLSVGLQDRPPAAPPASVTSCYTSQKFPDLPVVLATKVQEGDAGGASLTSTQVSVAKLARDELDVGVDDHTVRTSAGDDEAEGMLAGPLNDSPESEGLEFSPTSTSTAGTLRFTSLSTPRWTNKTYCHSSRTAGSNVPDAKEGGMKEDEGEEEVHSDRWVDNNSITFPTQTPMEREGTAAVLVVVGDEGKSVNRVTSKLTTEVQVAEMRSNDSKADATALTQAEASTDVAKNDGADVHGEAALRLPLVLSREPCTNTSSTSCNTADRSPTTSGGRVGVTTAAAGNEQKTFDAICVNREGTTEKTPTTRKENVHDANCNVGGIGSSCLPDGREGFLVASATVSESQGTPAQVGDDNRASTTQQAEMQAVSVARGDSADTSGHLSSGRRCRSQGAGTVRTQTGSKGEERIEVGGDKNEVESGAAAVTATEQAIQPSSLRSNTPALTTAATLGHLPTGDGANTTSNGDGKGVEQVSPTSTVSYVFSGGATSLATTRTSRQDSVTTALQTGTNLLRFPSNTPQTPLVRYGVNTMMISEAISNGSAPFRPVATKVVEKSDLADNPMKLNAFHNELRMASRLNHPCLVNMFGVTEDAETFYLVMDLAEKGNLSQYQKVFGVQDTRAMAPRFLADVVLALEYLRDGSQHTYWMTSTASDAAVLHHATSEENGGNSGAARADHYASDSCPGSTSSLPLQPTADGASCTTTKKPPTPSSAPGISLKRRTKGEEDEGNSDTVDSTSGKEGASGEDVVACACCPTKDEDESVLMKESIVLHRDVKPDNLLLTWDFHVKLADFGDACFYGDEEANSFGGTPSYISPEVIQTSKAGPYSDLWAMGCILYELLVGEKLFTGSLREVAKSIQTFSPEGLMFPTAPASSTSPSNAVEDADCDCDDDEAAAAHATTEDDASSARSGGSSGDIISAAAQDLVLQLLRHIPEERLGSVERGGFAALKRHPFFAEIDWSRVLETTNITTTNTDYTSELADYLEPGEGVVYCSPVKVLATDCGETHTQAPSTQLAAPGSLVMVLTDTPRLFLVNPDTETVQFWLPWTRELRVAVLRADRFSITVPIYDALASPSTPGVSPHTAASIGAESRNSTGTASAITYTFYDTTRRADLWGVKIHDVQSACLLRRRGGTPTFPSRQPSSTQLHCPPSSTTRRGTPTLSPRAGGCLLHRLRTTPRCAHTGGISSDSMFFSEAAITMPRDGRNAMAHNADSYVETFYGHSGPSTATTSPATAGVPAASQRRSVTRYSQPIRLPATSFLVSRALASVPTVLPNGKATATLTSPAGVSSGESSTELRSPEVFPAPQPEANALVVAPMHRRVNMMTVTVASSSNPQPGRRARPSSPGNTGTDNALGVSPVGFGATAMEGWARATGGLSTSPAANDVSFESSRLCSSGTVTNWSMLTKWTGSINGSDAGGGSLGEDALGFSSSVGDVTPRATRVSDGEDGRRPLTRDMSTQSESTPGPLSVQRNVDVELEESGCCSCPSRGRSRGARTPAAAASLTSAPVTAPPKEKMSKVRLQYKKRQQRKSQA</sequence>
<keyword evidence="4" id="KW-0547">Nucleotide-binding</keyword>
<feature type="compositionally biased region" description="Polar residues" evidence="9">
    <location>
        <begin position="2089"/>
        <end position="2102"/>
    </location>
</feature>
<feature type="compositionally biased region" description="Polar residues" evidence="9">
    <location>
        <begin position="1911"/>
        <end position="1930"/>
    </location>
</feature>
<feature type="region of interest" description="Disordered" evidence="9">
    <location>
        <begin position="1082"/>
        <end position="1107"/>
    </location>
</feature>
<feature type="region of interest" description="Disordered" evidence="9">
    <location>
        <begin position="1908"/>
        <end position="1938"/>
    </location>
</feature>
<dbReference type="EMBL" id="LGTL01000012">
    <property type="protein sequence ID" value="KPA78881.1"/>
    <property type="molecule type" value="Genomic_DNA"/>
</dbReference>
<dbReference type="InterPro" id="IPR011009">
    <property type="entry name" value="Kinase-like_dom_sf"/>
</dbReference>
<evidence type="ECO:0000313" key="12">
    <source>
        <dbReference type="Proteomes" id="UP000037923"/>
    </source>
</evidence>
<feature type="region of interest" description="Disordered" evidence="9">
    <location>
        <begin position="1295"/>
        <end position="1376"/>
    </location>
</feature>
<evidence type="ECO:0000256" key="7">
    <source>
        <dbReference type="ARBA" id="ARBA00047899"/>
    </source>
</evidence>
<feature type="domain" description="Protein kinase" evidence="10">
    <location>
        <begin position="1110"/>
        <end position="1588"/>
    </location>
</feature>
<feature type="compositionally biased region" description="Basic residues" evidence="9">
    <location>
        <begin position="2155"/>
        <end position="2167"/>
    </location>
</feature>
<dbReference type="Proteomes" id="UP000037923">
    <property type="component" value="Unassembled WGS sequence"/>
</dbReference>
<comment type="catalytic activity">
    <reaction evidence="7">
        <text>L-threonyl-[protein] + ATP = O-phospho-L-threonyl-[protein] + ADP + H(+)</text>
        <dbReference type="Rhea" id="RHEA:46608"/>
        <dbReference type="Rhea" id="RHEA-COMP:11060"/>
        <dbReference type="Rhea" id="RHEA-COMP:11605"/>
        <dbReference type="ChEBI" id="CHEBI:15378"/>
        <dbReference type="ChEBI" id="CHEBI:30013"/>
        <dbReference type="ChEBI" id="CHEBI:30616"/>
        <dbReference type="ChEBI" id="CHEBI:61977"/>
        <dbReference type="ChEBI" id="CHEBI:456216"/>
        <dbReference type="EC" id="2.7.11.1"/>
    </reaction>
</comment>
<keyword evidence="3" id="KW-0808">Transferase</keyword>
<feature type="compositionally biased region" description="Low complexity" evidence="9">
    <location>
        <begin position="2128"/>
        <end position="2142"/>
    </location>
</feature>
<dbReference type="PROSITE" id="PS00108">
    <property type="entry name" value="PROTEIN_KINASE_ST"/>
    <property type="match status" value="1"/>
</dbReference>
<feature type="compositionally biased region" description="Polar residues" evidence="9">
    <location>
        <begin position="19"/>
        <end position="29"/>
    </location>
</feature>
<dbReference type="Gene3D" id="1.10.510.10">
    <property type="entry name" value="Transferase(Phosphotransferase) domain 1"/>
    <property type="match status" value="3"/>
</dbReference>
<feature type="compositionally biased region" description="Low complexity" evidence="9">
    <location>
        <begin position="9"/>
        <end position="18"/>
    </location>
</feature>
<feature type="region of interest" description="Disordered" evidence="9">
    <location>
        <begin position="192"/>
        <end position="211"/>
    </location>
</feature>
<feature type="compositionally biased region" description="Polar residues" evidence="9">
    <location>
        <begin position="1027"/>
        <end position="1037"/>
    </location>
</feature>
<organism evidence="11 12">
    <name type="scientific">Leptomonas pyrrhocoris</name>
    <name type="common">Firebug parasite</name>
    <dbReference type="NCBI Taxonomy" id="157538"/>
    <lineage>
        <taxon>Eukaryota</taxon>
        <taxon>Discoba</taxon>
        <taxon>Euglenozoa</taxon>
        <taxon>Kinetoplastea</taxon>
        <taxon>Metakinetoplastina</taxon>
        <taxon>Trypanosomatida</taxon>
        <taxon>Trypanosomatidae</taxon>
        <taxon>Leishmaniinae</taxon>
        <taxon>Leptomonas</taxon>
    </lineage>
</organism>
<dbReference type="GeneID" id="26906235"/>
<dbReference type="PROSITE" id="PS50011">
    <property type="entry name" value="PROTEIN_KINASE_DOM"/>
    <property type="match status" value="1"/>
</dbReference>
<evidence type="ECO:0000256" key="4">
    <source>
        <dbReference type="ARBA" id="ARBA00022741"/>
    </source>
</evidence>
<dbReference type="RefSeq" id="XP_015657319.1">
    <property type="nucleotide sequence ID" value="XM_015804185.1"/>
</dbReference>
<keyword evidence="5" id="KW-0418">Kinase</keyword>
<dbReference type="EMBL" id="LGTL01000012">
    <property type="protein sequence ID" value="KPA78880.1"/>
    <property type="molecule type" value="Genomic_DNA"/>
</dbReference>
<feature type="region of interest" description="Disordered" evidence="9">
    <location>
        <begin position="708"/>
        <end position="745"/>
    </location>
</feature>
<feature type="region of interest" description="Disordered" evidence="9">
    <location>
        <begin position="762"/>
        <end position="782"/>
    </location>
</feature>
<dbReference type="GO" id="GO:0004674">
    <property type="term" value="F:protein serine/threonine kinase activity"/>
    <property type="evidence" value="ECO:0007669"/>
    <property type="project" value="UniProtKB-KW"/>
</dbReference>
<feature type="compositionally biased region" description="Polar residues" evidence="9">
    <location>
        <begin position="149"/>
        <end position="160"/>
    </location>
</feature>
<feature type="compositionally biased region" description="Low complexity" evidence="9">
    <location>
        <begin position="614"/>
        <end position="626"/>
    </location>
</feature>
<evidence type="ECO:0000256" key="5">
    <source>
        <dbReference type="ARBA" id="ARBA00022777"/>
    </source>
</evidence>
<keyword evidence="12" id="KW-1185">Reference proteome</keyword>
<feature type="region of interest" description="Disordered" evidence="9">
    <location>
        <begin position="1961"/>
        <end position="1993"/>
    </location>
</feature>
<feature type="compositionally biased region" description="Polar residues" evidence="9">
    <location>
        <begin position="1316"/>
        <end position="1325"/>
    </location>
</feature>
<evidence type="ECO:0000313" key="11">
    <source>
        <dbReference type="EMBL" id="KPA78880.1"/>
    </source>
</evidence>
<feature type="region of interest" description="Disordered" evidence="9">
    <location>
        <begin position="391"/>
        <end position="417"/>
    </location>
</feature>
<dbReference type="InterPro" id="IPR008271">
    <property type="entry name" value="Ser/Thr_kinase_AS"/>
</dbReference>
<dbReference type="RefSeq" id="XP_015657320.1">
    <property type="nucleotide sequence ID" value="XM_015804186.1"/>
</dbReference>
<feature type="region of interest" description="Disordered" evidence="9">
    <location>
        <begin position="609"/>
        <end position="655"/>
    </location>
</feature>
<feature type="region of interest" description="Disordered" evidence="9">
    <location>
        <begin position="1767"/>
        <end position="1800"/>
    </location>
</feature>
<dbReference type="SUPFAM" id="SSF56112">
    <property type="entry name" value="Protein kinase-like (PK-like)"/>
    <property type="match status" value="2"/>
</dbReference>